<sequence length="301" mass="34741">MNDQYKKQVALLIRIMPLVYRIKDFAVHGGTAINLFHKNMPRYSVDIDITYIPLKKRDESLQDINLNLSNLKKTIEKSIPDIKIIHKADVWKLMCTKDGATVKIEVNGTKRGIIEPIEDKELCSKAQSEFKMGCIARTVSYTQLYGGKISAALSRQHPRDLFDCKYMSLDSIALAKYGLIFSLLGSDKPILESLKPNPIDQRDALENQFQGMTDIPFTYEDYEKTREQLIVSVHSILTDEDKSFLIDFEQGEPQWENSIYSHFKDFPSVQWKLLNINKLKIHNPTKFSIELNKLKSFFVEI</sequence>
<gene>
    <name evidence="1" type="ORF">SDC9_71887</name>
</gene>
<dbReference type="InterPro" id="IPR014942">
    <property type="entry name" value="AbiEii"/>
</dbReference>
<protein>
    <recommendedName>
        <fullName evidence="2">Nucleotidyl transferase AbiEii/AbiGii toxin family protein</fullName>
    </recommendedName>
</protein>
<proteinExistence type="predicted"/>
<comment type="caution">
    <text evidence="1">The sequence shown here is derived from an EMBL/GenBank/DDBJ whole genome shotgun (WGS) entry which is preliminary data.</text>
</comment>
<dbReference type="Pfam" id="PF08843">
    <property type="entry name" value="AbiEii"/>
    <property type="match status" value="1"/>
</dbReference>
<organism evidence="1">
    <name type="scientific">bioreactor metagenome</name>
    <dbReference type="NCBI Taxonomy" id="1076179"/>
    <lineage>
        <taxon>unclassified sequences</taxon>
        <taxon>metagenomes</taxon>
        <taxon>ecological metagenomes</taxon>
    </lineage>
</organism>
<accession>A0A644Y9Z9</accession>
<evidence type="ECO:0008006" key="2">
    <source>
        <dbReference type="Google" id="ProtNLM"/>
    </source>
</evidence>
<reference evidence="1" key="1">
    <citation type="submission" date="2019-08" db="EMBL/GenBank/DDBJ databases">
        <authorList>
            <person name="Kucharzyk K."/>
            <person name="Murdoch R.W."/>
            <person name="Higgins S."/>
            <person name="Loffler F."/>
        </authorList>
    </citation>
    <scope>NUCLEOTIDE SEQUENCE</scope>
</reference>
<evidence type="ECO:0000313" key="1">
    <source>
        <dbReference type="EMBL" id="MPM25396.1"/>
    </source>
</evidence>
<dbReference type="Gene3D" id="3.10.450.620">
    <property type="entry name" value="JHP933, nucleotidyltransferase-like core domain"/>
    <property type="match status" value="1"/>
</dbReference>
<dbReference type="EMBL" id="VSSQ01004487">
    <property type="protein sequence ID" value="MPM25396.1"/>
    <property type="molecule type" value="Genomic_DNA"/>
</dbReference>
<name>A0A644Y9Z9_9ZZZZ</name>
<dbReference type="AlphaFoldDB" id="A0A644Y9Z9"/>